<dbReference type="Pfam" id="PF01547">
    <property type="entry name" value="SBP_bac_1"/>
    <property type="match status" value="1"/>
</dbReference>
<evidence type="ECO:0000313" key="5">
    <source>
        <dbReference type="EMBL" id="MFB9751535.1"/>
    </source>
</evidence>
<accession>A0ABV5VTQ2</accession>
<dbReference type="PROSITE" id="PS51257">
    <property type="entry name" value="PROKAR_LIPOPROTEIN"/>
    <property type="match status" value="1"/>
</dbReference>
<dbReference type="InterPro" id="IPR006059">
    <property type="entry name" value="SBP"/>
</dbReference>
<keyword evidence="3" id="KW-0813">Transport</keyword>
<dbReference type="InterPro" id="IPR050490">
    <property type="entry name" value="Bact_solute-bd_prot1"/>
</dbReference>
<keyword evidence="4" id="KW-0732">Signal</keyword>
<sequence>MNKDDLLFTRPLRVAVTGLLALSALIAGCSDKRSAEPAKGMLRVPMYDEESFSRSYGDYFAVKFPEVDVQVIPTKDLFGPDKNYYEGYTKLIREQKPDLLITYDPAEYQRWANEGLLLDLEPFVRKSKFDLDSFTPAALAQLRLNDEGKLYGLAPELSSSALYYNKDLFDKFGVPYPTDKMTWEQTMQLARRFPVDPNPEKRIYGIHEKYWTPFDFIADIAATEGADFLSPDGKRVTLESDIWKKAFGHVIDGFKKGNLFYYYKDGKPINYGPEETKQMDLFSSSKAAMMISGTEQMFRMKQWGETGLNWGIVTVPVDPANPDVTRHLRISPIYAVSSNAEHPETAWKAVQYFNSEEAAKVSQKTSDVLSTRTAFAKTKDGRSLDPFYSLKPKKQDDNAYAAMPGSYYMTFLTLVIREIDEAVNGRKTVEEAMRTIQKEGQASLDQAWMEEKAKPGGK</sequence>
<organism evidence="5 6">
    <name type="scientific">Paenibacillus hodogayensis</name>
    <dbReference type="NCBI Taxonomy" id="279208"/>
    <lineage>
        <taxon>Bacteria</taxon>
        <taxon>Bacillati</taxon>
        <taxon>Bacillota</taxon>
        <taxon>Bacilli</taxon>
        <taxon>Bacillales</taxon>
        <taxon>Paenibacillaceae</taxon>
        <taxon>Paenibacillus</taxon>
    </lineage>
</organism>
<dbReference type="Gene3D" id="3.40.190.10">
    <property type="entry name" value="Periplasmic binding protein-like II"/>
    <property type="match status" value="1"/>
</dbReference>
<comment type="caution">
    <text evidence="5">The sequence shown here is derived from an EMBL/GenBank/DDBJ whole genome shotgun (WGS) entry which is preliminary data.</text>
</comment>
<protein>
    <submittedName>
        <fullName evidence="5">ABC transporter substrate-binding protein</fullName>
    </submittedName>
</protein>
<comment type="similarity">
    <text evidence="2">Belongs to the bacterial solute-binding protein 1 family.</text>
</comment>
<dbReference type="RefSeq" id="WP_344912145.1">
    <property type="nucleotide sequence ID" value="NZ_BAAAYO010000010.1"/>
</dbReference>
<comment type="subcellular location">
    <subcellularLocation>
        <location evidence="1">Cell envelope</location>
    </subcellularLocation>
</comment>
<reference evidence="5 6" key="1">
    <citation type="submission" date="2024-09" db="EMBL/GenBank/DDBJ databases">
        <authorList>
            <person name="Sun Q."/>
            <person name="Mori K."/>
        </authorList>
    </citation>
    <scope>NUCLEOTIDE SEQUENCE [LARGE SCALE GENOMIC DNA]</scope>
    <source>
        <strain evidence="5 6">JCM 12520</strain>
    </source>
</reference>
<dbReference type="SUPFAM" id="SSF53850">
    <property type="entry name" value="Periplasmic binding protein-like II"/>
    <property type="match status" value="1"/>
</dbReference>
<evidence type="ECO:0000256" key="4">
    <source>
        <dbReference type="ARBA" id="ARBA00022729"/>
    </source>
</evidence>
<name>A0ABV5VTQ2_9BACL</name>
<dbReference type="PANTHER" id="PTHR43649">
    <property type="entry name" value="ARABINOSE-BINDING PROTEIN-RELATED"/>
    <property type="match status" value="1"/>
</dbReference>
<dbReference type="EMBL" id="JBHMAG010000007">
    <property type="protein sequence ID" value="MFB9751535.1"/>
    <property type="molecule type" value="Genomic_DNA"/>
</dbReference>
<proteinExistence type="inferred from homology"/>
<dbReference type="Proteomes" id="UP001589619">
    <property type="component" value="Unassembled WGS sequence"/>
</dbReference>
<keyword evidence="6" id="KW-1185">Reference proteome</keyword>
<evidence type="ECO:0000256" key="1">
    <source>
        <dbReference type="ARBA" id="ARBA00004196"/>
    </source>
</evidence>
<dbReference type="PANTHER" id="PTHR43649:SF31">
    <property type="entry name" value="SN-GLYCEROL-3-PHOSPHATE-BINDING PERIPLASMIC PROTEIN UGPB"/>
    <property type="match status" value="1"/>
</dbReference>
<evidence type="ECO:0000256" key="2">
    <source>
        <dbReference type="ARBA" id="ARBA00008520"/>
    </source>
</evidence>
<evidence type="ECO:0000256" key="3">
    <source>
        <dbReference type="ARBA" id="ARBA00022448"/>
    </source>
</evidence>
<evidence type="ECO:0000313" key="6">
    <source>
        <dbReference type="Proteomes" id="UP001589619"/>
    </source>
</evidence>
<gene>
    <name evidence="5" type="ORF">ACFFNY_08130</name>
</gene>